<dbReference type="Pfam" id="PF10336">
    <property type="entry name" value="DUF2420"/>
    <property type="match status" value="1"/>
</dbReference>
<feature type="region of interest" description="Disordered" evidence="1">
    <location>
        <begin position="758"/>
        <end position="866"/>
    </location>
</feature>
<feature type="region of interest" description="Disordered" evidence="1">
    <location>
        <begin position="52"/>
        <end position="76"/>
    </location>
</feature>
<feature type="region of interest" description="Disordered" evidence="1">
    <location>
        <begin position="603"/>
        <end position="625"/>
    </location>
</feature>
<feature type="compositionally biased region" description="Acidic residues" evidence="1">
    <location>
        <begin position="784"/>
        <end position="808"/>
    </location>
</feature>
<feature type="region of interest" description="Disordered" evidence="1">
    <location>
        <begin position="564"/>
        <end position="590"/>
    </location>
</feature>
<feature type="region of interest" description="Disordered" evidence="1">
    <location>
        <begin position="509"/>
        <end position="529"/>
    </location>
</feature>
<name>A0A9P5NVL5_GYMJU</name>
<dbReference type="InterPro" id="IPR018822">
    <property type="entry name" value="UPF0646"/>
</dbReference>
<feature type="region of interest" description="Disordered" evidence="1">
    <location>
        <begin position="235"/>
        <end position="263"/>
    </location>
</feature>
<organism evidence="2 3">
    <name type="scientific">Gymnopilus junonius</name>
    <name type="common">Spectacular rustgill mushroom</name>
    <name type="synonym">Gymnopilus spectabilis subsp. junonius</name>
    <dbReference type="NCBI Taxonomy" id="109634"/>
    <lineage>
        <taxon>Eukaryota</taxon>
        <taxon>Fungi</taxon>
        <taxon>Dikarya</taxon>
        <taxon>Basidiomycota</taxon>
        <taxon>Agaricomycotina</taxon>
        <taxon>Agaricomycetes</taxon>
        <taxon>Agaricomycetidae</taxon>
        <taxon>Agaricales</taxon>
        <taxon>Agaricineae</taxon>
        <taxon>Hymenogastraceae</taxon>
        <taxon>Gymnopilus</taxon>
    </lineage>
</organism>
<feature type="region of interest" description="Disordered" evidence="1">
    <location>
        <begin position="294"/>
        <end position="344"/>
    </location>
</feature>
<sequence>MDVTETLKSPFHLATMLANDSYDMPMLDYPTDLDIQMHPSTSDQWLQDEAKMEEDGAYPSKSDFEVDMEPSADDPNAEYDMLDDEQIRESGADVFDVEVYDVSSAQSPAMLNFDIPYEQAQPGLASFQRIHSSHDLHEDPLSIPSNFMPEQSDSQVLESFAGDAVFREDNETIAYGASPEVIEGLIPPSAESEVTLQEHYEFHDSRENNEVFLPSDNHSEDPVEHYPTSDEVIIPTDEQEPQHAERHTSRDESVSRSDDQAGVLSQDAISETVVVASSSTRTVEVVQGLHVVTSGLENKTSQDNSEQEQSLEQQDEGSGEQEHRSEVPVEIEPAPTHISGDPHEISEGVYIDPPPPVLLTLASEGQCHFCLFNQVQDHEANSEGDTTHQVLLHQLPTLYYEPLSTVFDALRQELSVKSVFHLADSELVLEAIDLQLIVSEDNVYAVDVSLHDLNVLHDGSGIGGLLRMRLSAVTPRFITRYQYLQEQVSRFHLEQLSGEALTGPTVAEASLEVPPETDRLPEPDADAKGNLNQSIKAAKSDAPDGAINNNTDPSQGLSRILVIESPDGPLSPSTSGLDHSEETDGDSLHDDAESVQPILQNMAQSGDTSSGNNFTATDQSSNVEEEHLTVDDYSDSHTEDGTIPLETLEASHQGDDTYTDVDHISLPQVAPSEDVFAHGEDGIEQGPEEASVDAAQEVGYHSDRVTSSASRASPASQERATLGADVDGIIRDYGEEVVYPSNVEVEGATDEAAAFRLFSENKGQEEPNESDIDNEGRLTLLAEPEPDIPDEKYWEDDQDGDGEYDTTWEEGHEKSLSQSNHSSVTLSSTASKRSFDEFESAGDLYDEDTGHWSPPSSPDPKRSRIQ</sequence>
<evidence type="ECO:0000313" key="2">
    <source>
        <dbReference type="EMBL" id="KAF8906011.1"/>
    </source>
</evidence>
<feature type="compositionally biased region" description="Polar residues" evidence="1">
    <location>
        <begin position="603"/>
        <end position="622"/>
    </location>
</feature>
<comment type="caution">
    <text evidence="2">The sequence shown here is derived from an EMBL/GenBank/DDBJ whole genome shotgun (WGS) entry which is preliminary data.</text>
</comment>
<evidence type="ECO:0000256" key="1">
    <source>
        <dbReference type="SAM" id="MobiDB-lite"/>
    </source>
</evidence>
<feature type="compositionally biased region" description="Basic and acidic residues" evidence="1">
    <location>
        <begin position="240"/>
        <end position="259"/>
    </location>
</feature>
<feature type="compositionally biased region" description="Acidic residues" evidence="1">
    <location>
        <begin position="837"/>
        <end position="847"/>
    </location>
</feature>
<gene>
    <name evidence="2" type="ORF">CPB84DRAFT_1844655</name>
</gene>
<feature type="compositionally biased region" description="Basic and acidic residues" evidence="1">
    <location>
        <begin position="516"/>
        <end position="527"/>
    </location>
</feature>
<dbReference type="EMBL" id="JADNYJ010000020">
    <property type="protein sequence ID" value="KAF8906011.1"/>
    <property type="molecule type" value="Genomic_DNA"/>
</dbReference>
<feature type="compositionally biased region" description="Acidic residues" evidence="1">
    <location>
        <begin position="65"/>
        <end position="76"/>
    </location>
</feature>
<feature type="compositionally biased region" description="Low complexity" evidence="1">
    <location>
        <begin position="301"/>
        <end position="312"/>
    </location>
</feature>
<feature type="compositionally biased region" description="Polar residues" evidence="1">
    <location>
        <begin position="816"/>
        <end position="832"/>
    </location>
</feature>
<keyword evidence="3" id="KW-1185">Reference proteome</keyword>
<accession>A0A9P5NVL5</accession>
<protein>
    <submittedName>
        <fullName evidence="2">Uncharacterized protein</fullName>
    </submittedName>
</protein>
<dbReference type="OrthoDB" id="2507795at2759"/>
<reference evidence="2" key="1">
    <citation type="submission" date="2020-11" db="EMBL/GenBank/DDBJ databases">
        <authorList>
            <consortium name="DOE Joint Genome Institute"/>
            <person name="Ahrendt S."/>
            <person name="Riley R."/>
            <person name="Andreopoulos W."/>
            <person name="LaButti K."/>
            <person name="Pangilinan J."/>
            <person name="Ruiz-duenas F.J."/>
            <person name="Barrasa J.M."/>
            <person name="Sanchez-Garcia M."/>
            <person name="Camarero S."/>
            <person name="Miyauchi S."/>
            <person name="Serrano A."/>
            <person name="Linde D."/>
            <person name="Babiker R."/>
            <person name="Drula E."/>
            <person name="Ayuso-Fernandez I."/>
            <person name="Pacheco R."/>
            <person name="Padilla G."/>
            <person name="Ferreira P."/>
            <person name="Barriuso J."/>
            <person name="Kellner H."/>
            <person name="Castanera R."/>
            <person name="Alfaro M."/>
            <person name="Ramirez L."/>
            <person name="Pisabarro A.G."/>
            <person name="Kuo A."/>
            <person name="Tritt A."/>
            <person name="Lipzen A."/>
            <person name="He G."/>
            <person name="Yan M."/>
            <person name="Ng V."/>
            <person name="Cullen D."/>
            <person name="Martin F."/>
            <person name="Rosso M.-N."/>
            <person name="Henrissat B."/>
            <person name="Hibbett D."/>
            <person name="Martinez A.T."/>
            <person name="Grigoriev I.V."/>
        </authorList>
    </citation>
    <scope>NUCLEOTIDE SEQUENCE</scope>
    <source>
        <strain evidence="2">AH 44721</strain>
    </source>
</reference>
<evidence type="ECO:0000313" key="3">
    <source>
        <dbReference type="Proteomes" id="UP000724874"/>
    </source>
</evidence>
<dbReference type="AlphaFoldDB" id="A0A9P5NVL5"/>
<feature type="compositionally biased region" description="Basic and acidic residues" evidence="1">
    <location>
        <begin position="578"/>
        <end position="590"/>
    </location>
</feature>
<dbReference type="Proteomes" id="UP000724874">
    <property type="component" value="Unassembled WGS sequence"/>
</dbReference>
<proteinExistence type="predicted"/>